<dbReference type="OrthoDB" id="1406803at2759"/>
<reference evidence="3" key="1">
    <citation type="journal article" date="2020" name="Nat. Commun.">
        <title>Genome sequence of the cluster root forming white lupin.</title>
        <authorList>
            <person name="Hufnagel B."/>
            <person name="Marques A."/>
            <person name="Soriano A."/>
            <person name="Marques L."/>
            <person name="Divol F."/>
            <person name="Doumas P."/>
            <person name="Sallet E."/>
            <person name="Mancinotti D."/>
            <person name="Carrere S."/>
            <person name="Marande W."/>
            <person name="Arribat S."/>
            <person name="Keller J."/>
            <person name="Huneau C."/>
            <person name="Blein T."/>
            <person name="Aime D."/>
            <person name="Laguerre M."/>
            <person name="Taylor J."/>
            <person name="Schubert V."/>
            <person name="Nelson M."/>
            <person name="Geu-Flores F."/>
            <person name="Crespi M."/>
            <person name="Gallardo-Guerrero K."/>
            <person name="Delaux P.-M."/>
            <person name="Salse J."/>
            <person name="Berges H."/>
            <person name="Guyot R."/>
            <person name="Gouzy J."/>
            <person name="Peret B."/>
        </authorList>
    </citation>
    <scope>NUCLEOTIDE SEQUENCE [LARGE SCALE GENOMIC DNA]</scope>
    <source>
        <strain evidence="3">cv. Amiga</strain>
    </source>
</reference>
<accession>A0A6A4NNK7</accession>
<keyword evidence="3" id="KW-1185">Reference proteome</keyword>
<comment type="caution">
    <text evidence="2">The sequence shown here is derived from an EMBL/GenBank/DDBJ whole genome shotgun (WGS) entry which is preliminary data.</text>
</comment>
<evidence type="ECO:0000313" key="3">
    <source>
        <dbReference type="Proteomes" id="UP000447434"/>
    </source>
</evidence>
<dbReference type="GO" id="GO:0080183">
    <property type="term" value="P:response to photooxidative stress"/>
    <property type="evidence" value="ECO:0007669"/>
    <property type="project" value="InterPro"/>
</dbReference>
<dbReference type="InterPro" id="IPR040340">
    <property type="entry name" value="CEST/Y3IP1"/>
</dbReference>
<dbReference type="Proteomes" id="UP000447434">
    <property type="component" value="Chromosome 20"/>
</dbReference>
<gene>
    <name evidence="2" type="ORF">Lalb_Chr20g0114381</name>
</gene>
<name>A0A6A4NNK7_LUPAL</name>
<evidence type="ECO:0000313" key="2">
    <source>
        <dbReference type="EMBL" id="KAE9591082.1"/>
    </source>
</evidence>
<dbReference type="GO" id="GO:0048564">
    <property type="term" value="P:photosystem I assembly"/>
    <property type="evidence" value="ECO:0007669"/>
    <property type="project" value="InterPro"/>
</dbReference>
<organism evidence="2 3">
    <name type="scientific">Lupinus albus</name>
    <name type="common">White lupine</name>
    <name type="synonym">Lupinus termis</name>
    <dbReference type="NCBI Taxonomy" id="3870"/>
    <lineage>
        <taxon>Eukaryota</taxon>
        <taxon>Viridiplantae</taxon>
        <taxon>Streptophyta</taxon>
        <taxon>Embryophyta</taxon>
        <taxon>Tracheophyta</taxon>
        <taxon>Spermatophyta</taxon>
        <taxon>Magnoliopsida</taxon>
        <taxon>eudicotyledons</taxon>
        <taxon>Gunneridae</taxon>
        <taxon>Pentapetalae</taxon>
        <taxon>rosids</taxon>
        <taxon>fabids</taxon>
        <taxon>Fabales</taxon>
        <taxon>Fabaceae</taxon>
        <taxon>Papilionoideae</taxon>
        <taxon>50 kb inversion clade</taxon>
        <taxon>genistoids sensu lato</taxon>
        <taxon>core genistoids</taxon>
        <taxon>Genisteae</taxon>
        <taxon>Lupinus</taxon>
    </lineage>
</organism>
<dbReference type="EMBL" id="WOCE01000020">
    <property type="protein sequence ID" value="KAE9591082.1"/>
    <property type="molecule type" value="Genomic_DNA"/>
</dbReference>
<feature type="compositionally biased region" description="Polar residues" evidence="1">
    <location>
        <begin position="18"/>
        <end position="40"/>
    </location>
</feature>
<dbReference type="PANTHER" id="PTHR33672:SF24">
    <property type="entry name" value="OS01G0798600 PROTEIN"/>
    <property type="match status" value="1"/>
</dbReference>
<feature type="compositionally biased region" description="Low complexity" evidence="1">
    <location>
        <begin position="1"/>
        <end position="17"/>
    </location>
</feature>
<proteinExistence type="predicted"/>
<dbReference type="PANTHER" id="PTHR33672">
    <property type="entry name" value="YCF3-INTERACTING PROTEIN 1, CHLOROPLASTIC"/>
    <property type="match status" value="1"/>
</dbReference>
<dbReference type="GO" id="GO:0009535">
    <property type="term" value="C:chloroplast thylakoid membrane"/>
    <property type="evidence" value="ECO:0007669"/>
    <property type="project" value="InterPro"/>
</dbReference>
<feature type="region of interest" description="Disordered" evidence="1">
    <location>
        <begin position="1"/>
        <end position="60"/>
    </location>
</feature>
<dbReference type="AlphaFoldDB" id="A0A6A4NNK7"/>
<evidence type="ECO:0000256" key="1">
    <source>
        <dbReference type="SAM" id="MobiDB-lite"/>
    </source>
</evidence>
<feature type="region of interest" description="Disordered" evidence="1">
    <location>
        <begin position="76"/>
        <end position="110"/>
    </location>
</feature>
<protein>
    <submittedName>
        <fullName evidence="2">Uncharacterized protein</fullName>
    </submittedName>
</protein>
<sequence length="216" mass="24397">MPSSTNSSPLLTSTMSMKKNTLLDSKSQEPSPTKDSNLTYKNHHLQRSSMSLSRSQGRRTHETLDEFDFMNVSSSVEQGEHDNKHQRNFSKTQAIIKDGPNPKGSSKGKYDRDGFKCMALCMYLPGFGHSGKKQVKARKTETKIMHHHVDPIMSSTLSFENFDHISGITNEKNEDESISSYFELPISQMVKYNGEGAQVPVRGTFHLDKDIKEDHL</sequence>